<dbReference type="Gene3D" id="3.40.30.10">
    <property type="entry name" value="Glutaredoxin"/>
    <property type="match status" value="1"/>
</dbReference>
<evidence type="ECO:0000313" key="9">
    <source>
        <dbReference type="Proteomes" id="UP000192634"/>
    </source>
</evidence>
<sequence>MTALRPTRRAVVATASTLAVAAITGCSADSGASEAAPDAGYRAGDGSVTLFDTDERGEPVELAGDTLDGETWDSADHRGKVVVVNVWASWCGPCAKEAPHLVELNKELNEKEVELVGINYRESSVATGRSQARTWGFTWPSIYDKSGSTAIDMQGKMTTQPSTAVLDREGRIAAVVLGATTQSTLQGLVEDALAEGA</sequence>
<keyword evidence="3" id="KW-0812">Transmembrane</keyword>
<dbReference type="PROSITE" id="PS00194">
    <property type="entry name" value="THIOREDOXIN_1"/>
    <property type="match status" value="1"/>
</dbReference>
<feature type="chain" id="PRO_5039322050" evidence="6">
    <location>
        <begin position="22"/>
        <end position="197"/>
    </location>
</feature>
<evidence type="ECO:0000313" key="8">
    <source>
        <dbReference type="EMBL" id="SMC96539.1"/>
    </source>
</evidence>
<evidence type="ECO:0000256" key="4">
    <source>
        <dbReference type="ARBA" id="ARBA00023157"/>
    </source>
</evidence>
<feature type="domain" description="Thioredoxin" evidence="7">
    <location>
        <begin position="30"/>
        <end position="194"/>
    </location>
</feature>
<evidence type="ECO:0000256" key="2">
    <source>
        <dbReference type="ARBA" id="ARBA00022748"/>
    </source>
</evidence>
<dbReference type="GO" id="GO:0016853">
    <property type="term" value="F:isomerase activity"/>
    <property type="evidence" value="ECO:0007669"/>
    <property type="project" value="UniProtKB-KW"/>
</dbReference>
<dbReference type="PROSITE" id="PS51352">
    <property type="entry name" value="THIOREDOXIN_2"/>
    <property type="match status" value="1"/>
</dbReference>
<dbReference type="PROSITE" id="PS51318">
    <property type="entry name" value="TAT"/>
    <property type="match status" value="1"/>
</dbReference>
<name>A0A1W2DG78_9MICO</name>
<evidence type="ECO:0000256" key="3">
    <source>
        <dbReference type="ARBA" id="ARBA00022968"/>
    </source>
</evidence>
<dbReference type="InterPro" id="IPR013740">
    <property type="entry name" value="Redoxin"/>
</dbReference>
<keyword evidence="4" id="KW-1015">Disulfide bond</keyword>
<dbReference type="AlphaFoldDB" id="A0A1W2DG78"/>
<evidence type="ECO:0000256" key="1">
    <source>
        <dbReference type="ARBA" id="ARBA00004196"/>
    </source>
</evidence>
<reference evidence="8 9" key="1">
    <citation type="submission" date="2017-04" db="EMBL/GenBank/DDBJ databases">
        <authorList>
            <person name="Afonso C.L."/>
            <person name="Miller P.J."/>
            <person name="Scott M.A."/>
            <person name="Spackman E."/>
            <person name="Goraichik I."/>
            <person name="Dimitrov K.M."/>
            <person name="Suarez D.L."/>
            <person name="Swayne D.E."/>
        </authorList>
    </citation>
    <scope>NUCLEOTIDE SEQUENCE [LARGE SCALE GENOMIC DNA]</scope>
    <source>
        <strain evidence="8 9">CGMCC 1.12511</strain>
    </source>
</reference>
<feature type="signal peptide" evidence="6">
    <location>
        <begin position="1"/>
        <end position="21"/>
    </location>
</feature>
<dbReference type="EMBL" id="FWXN01000020">
    <property type="protein sequence ID" value="SMC96539.1"/>
    <property type="molecule type" value="Genomic_DNA"/>
</dbReference>
<gene>
    <name evidence="8" type="ORF">SAMN06296429_12010</name>
</gene>
<dbReference type="PROSITE" id="PS51257">
    <property type="entry name" value="PROKAR_LIPOPROTEIN"/>
    <property type="match status" value="1"/>
</dbReference>
<dbReference type="CDD" id="cd02966">
    <property type="entry name" value="TlpA_like_family"/>
    <property type="match status" value="1"/>
</dbReference>
<dbReference type="Proteomes" id="UP000192634">
    <property type="component" value="Unassembled WGS sequence"/>
</dbReference>
<dbReference type="InterPro" id="IPR050553">
    <property type="entry name" value="Thioredoxin_ResA/DsbE_sf"/>
</dbReference>
<dbReference type="InterPro" id="IPR036249">
    <property type="entry name" value="Thioredoxin-like_sf"/>
</dbReference>
<dbReference type="GO" id="GO:0017004">
    <property type="term" value="P:cytochrome complex assembly"/>
    <property type="evidence" value="ECO:0007669"/>
    <property type="project" value="UniProtKB-KW"/>
</dbReference>
<keyword evidence="6" id="KW-0732">Signal</keyword>
<protein>
    <submittedName>
        <fullName evidence="8">Thiol-disulfide isomerase or thioredoxin</fullName>
    </submittedName>
</protein>
<dbReference type="RefSeq" id="WP_159451243.1">
    <property type="nucleotide sequence ID" value="NZ_FWXN01000020.1"/>
</dbReference>
<evidence type="ECO:0000259" key="7">
    <source>
        <dbReference type="PROSITE" id="PS51352"/>
    </source>
</evidence>
<evidence type="ECO:0000256" key="6">
    <source>
        <dbReference type="SAM" id="SignalP"/>
    </source>
</evidence>
<dbReference type="InterPro" id="IPR017937">
    <property type="entry name" value="Thioredoxin_CS"/>
</dbReference>
<keyword evidence="5" id="KW-0676">Redox-active center</keyword>
<dbReference type="Pfam" id="PF08534">
    <property type="entry name" value="Redoxin"/>
    <property type="match status" value="1"/>
</dbReference>
<dbReference type="InterPro" id="IPR013766">
    <property type="entry name" value="Thioredoxin_domain"/>
</dbReference>
<dbReference type="OrthoDB" id="9796554at2"/>
<dbReference type="PANTHER" id="PTHR42852:SF6">
    <property type="entry name" value="THIOL:DISULFIDE INTERCHANGE PROTEIN DSBE"/>
    <property type="match status" value="1"/>
</dbReference>
<keyword evidence="3" id="KW-0735">Signal-anchor</keyword>
<organism evidence="8 9">
    <name type="scientific">Janibacter indicus</name>
    <dbReference type="NCBI Taxonomy" id="857417"/>
    <lineage>
        <taxon>Bacteria</taxon>
        <taxon>Bacillati</taxon>
        <taxon>Actinomycetota</taxon>
        <taxon>Actinomycetes</taxon>
        <taxon>Micrococcales</taxon>
        <taxon>Intrasporangiaceae</taxon>
        <taxon>Janibacter</taxon>
    </lineage>
</organism>
<dbReference type="PANTHER" id="PTHR42852">
    <property type="entry name" value="THIOL:DISULFIDE INTERCHANGE PROTEIN DSBE"/>
    <property type="match status" value="1"/>
</dbReference>
<proteinExistence type="predicted"/>
<dbReference type="InterPro" id="IPR006311">
    <property type="entry name" value="TAT_signal"/>
</dbReference>
<keyword evidence="8" id="KW-0413">Isomerase</keyword>
<accession>A0A1W2DG78</accession>
<comment type="subcellular location">
    <subcellularLocation>
        <location evidence="1">Cell envelope</location>
    </subcellularLocation>
</comment>
<dbReference type="GO" id="GO:0016491">
    <property type="term" value="F:oxidoreductase activity"/>
    <property type="evidence" value="ECO:0007669"/>
    <property type="project" value="InterPro"/>
</dbReference>
<dbReference type="SUPFAM" id="SSF52833">
    <property type="entry name" value="Thioredoxin-like"/>
    <property type="match status" value="1"/>
</dbReference>
<keyword evidence="2" id="KW-0201">Cytochrome c-type biogenesis</keyword>
<evidence type="ECO:0000256" key="5">
    <source>
        <dbReference type="ARBA" id="ARBA00023284"/>
    </source>
</evidence>
<dbReference type="GO" id="GO:0030313">
    <property type="term" value="C:cell envelope"/>
    <property type="evidence" value="ECO:0007669"/>
    <property type="project" value="UniProtKB-SubCell"/>
</dbReference>